<sequence length="272" mass="29092">MNEADLLTEARGVLQKAGIENPVREARMLWEATFPKRYGDYAAAMVGGQVSHFKALVARRAAREPMSHLTGGRDFYEHRFEVGPDVLDPRPDTESLVIAALERPFDRVLDLGTGSGCVLLSLLAARPDARGVGSDVSAAALVVAARNAAKLEIDHRVDLIVSDWYASIYGQFDLIVSNPPYLALAEMASLAPELSYEPRIALTDGGDGLGCYRVITAGAGEHLTAGGWLMVEIGPSQGAAVVAMFGAAGLVCVQIRHDLDARDRVVLGQKPL</sequence>
<dbReference type="CDD" id="cd02440">
    <property type="entry name" value="AdoMet_MTases"/>
    <property type="match status" value="1"/>
</dbReference>
<evidence type="ECO:0000256" key="3">
    <source>
        <dbReference type="ARBA" id="ARBA00022691"/>
    </source>
</evidence>
<proteinExistence type="inferred from homology"/>
<dbReference type="AlphaFoldDB" id="M9RD09"/>
<dbReference type="KEGG" id="oat:OAN307_c27240"/>
<comment type="function">
    <text evidence="5">Methylates the class 1 translation termination release factors RF1/PrfA and RF2/PrfB on the glutamine residue of the universally conserved GGQ motif.</text>
</comment>
<dbReference type="InterPro" id="IPR040758">
    <property type="entry name" value="PrmC_N"/>
</dbReference>
<dbReference type="HOGENOM" id="CLU_018398_3_1_5"/>
<dbReference type="GO" id="GO:0102559">
    <property type="term" value="F:peptide chain release factor N(5)-glutamine methyltransferase activity"/>
    <property type="evidence" value="ECO:0007669"/>
    <property type="project" value="UniProtKB-EC"/>
</dbReference>
<evidence type="ECO:0000256" key="5">
    <source>
        <dbReference type="HAMAP-Rule" id="MF_02126"/>
    </source>
</evidence>
<dbReference type="Gene3D" id="3.40.50.150">
    <property type="entry name" value="Vaccinia Virus protein VP39"/>
    <property type="match status" value="1"/>
</dbReference>
<keyword evidence="2 5" id="KW-0808">Transferase</keyword>
<dbReference type="HAMAP" id="MF_02126">
    <property type="entry name" value="RF_methyltr_PrmC"/>
    <property type="match status" value="1"/>
</dbReference>
<dbReference type="InterPro" id="IPR019874">
    <property type="entry name" value="RF_methyltr_PrmC"/>
</dbReference>
<evidence type="ECO:0000256" key="1">
    <source>
        <dbReference type="ARBA" id="ARBA00022603"/>
    </source>
</evidence>
<dbReference type="InterPro" id="IPR002052">
    <property type="entry name" value="DNA_methylase_N6_adenine_CS"/>
</dbReference>
<feature type="domain" description="Release factor glutamine methyltransferase N-terminal" evidence="7">
    <location>
        <begin position="5"/>
        <end position="71"/>
    </location>
</feature>
<dbReference type="InterPro" id="IPR029063">
    <property type="entry name" value="SAM-dependent_MTases_sf"/>
</dbReference>
<feature type="binding site" evidence="5">
    <location>
        <position position="178"/>
    </location>
    <ligand>
        <name>S-adenosyl-L-methionine</name>
        <dbReference type="ChEBI" id="CHEBI:59789"/>
    </ligand>
</feature>
<evidence type="ECO:0000259" key="6">
    <source>
        <dbReference type="Pfam" id="PF05175"/>
    </source>
</evidence>
<dbReference type="NCBIfam" id="TIGR03534">
    <property type="entry name" value="RF_mod_PrmC"/>
    <property type="match status" value="1"/>
</dbReference>
<organism evidence="8 9">
    <name type="scientific">Octadecabacter antarcticus 307</name>
    <dbReference type="NCBI Taxonomy" id="391626"/>
    <lineage>
        <taxon>Bacteria</taxon>
        <taxon>Pseudomonadati</taxon>
        <taxon>Pseudomonadota</taxon>
        <taxon>Alphaproteobacteria</taxon>
        <taxon>Rhodobacterales</taxon>
        <taxon>Roseobacteraceae</taxon>
        <taxon>Octadecabacter</taxon>
    </lineage>
</organism>
<dbReference type="PANTHER" id="PTHR18895">
    <property type="entry name" value="HEMK METHYLTRANSFERASE"/>
    <property type="match status" value="1"/>
</dbReference>
<dbReference type="InterPro" id="IPR050320">
    <property type="entry name" value="N5-glutamine_MTase"/>
</dbReference>
<feature type="binding site" evidence="5">
    <location>
        <begin position="112"/>
        <end position="116"/>
    </location>
    <ligand>
        <name>S-adenosyl-L-methionine</name>
        <dbReference type="ChEBI" id="CHEBI:59789"/>
    </ligand>
</feature>
<dbReference type="PANTHER" id="PTHR18895:SF74">
    <property type="entry name" value="MTRF1L RELEASE FACTOR GLUTAMINE METHYLTRANSFERASE"/>
    <property type="match status" value="1"/>
</dbReference>
<dbReference type="InterPro" id="IPR004556">
    <property type="entry name" value="HemK-like"/>
</dbReference>
<dbReference type="EMBL" id="CP003740">
    <property type="protein sequence ID" value="AGI68301.1"/>
    <property type="molecule type" value="Genomic_DNA"/>
</dbReference>
<dbReference type="GO" id="GO:0032259">
    <property type="term" value="P:methylation"/>
    <property type="evidence" value="ECO:0007669"/>
    <property type="project" value="UniProtKB-KW"/>
</dbReference>
<evidence type="ECO:0000313" key="9">
    <source>
        <dbReference type="Proteomes" id="UP000005307"/>
    </source>
</evidence>
<keyword evidence="9" id="KW-1185">Reference proteome</keyword>
<feature type="binding site" evidence="5">
    <location>
        <position position="135"/>
    </location>
    <ligand>
        <name>S-adenosyl-L-methionine</name>
        <dbReference type="ChEBI" id="CHEBI:59789"/>
    </ligand>
</feature>
<gene>
    <name evidence="5" type="primary">prmC</name>
    <name evidence="8" type="ORF">OAN307_c27240</name>
</gene>
<dbReference type="SUPFAM" id="SSF53335">
    <property type="entry name" value="S-adenosyl-L-methionine-dependent methyltransferases"/>
    <property type="match status" value="1"/>
</dbReference>
<dbReference type="eggNOG" id="COG2890">
    <property type="taxonomic scope" value="Bacteria"/>
</dbReference>
<dbReference type="Pfam" id="PF17827">
    <property type="entry name" value="PrmC_N"/>
    <property type="match status" value="1"/>
</dbReference>
<dbReference type="Pfam" id="PF05175">
    <property type="entry name" value="MTS"/>
    <property type="match status" value="1"/>
</dbReference>
<feature type="binding site" evidence="5">
    <location>
        <begin position="178"/>
        <end position="181"/>
    </location>
    <ligand>
        <name>substrate</name>
    </ligand>
</feature>
<keyword evidence="3 5" id="KW-0949">S-adenosyl-L-methionine</keyword>
<dbReference type="Proteomes" id="UP000005307">
    <property type="component" value="Chromosome"/>
</dbReference>
<dbReference type="InterPro" id="IPR007848">
    <property type="entry name" value="Small_mtfrase_dom"/>
</dbReference>
<dbReference type="STRING" id="391626.OAN307_c27240"/>
<protein>
    <recommendedName>
        <fullName evidence="5">Release factor glutamine methyltransferase</fullName>
        <shortName evidence="5">RF MTase</shortName>
        <ecNumber evidence="5">2.1.1.297</ecNumber>
    </recommendedName>
    <alternativeName>
        <fullName evidence="5">N5-glutamine methyltransferase PrmC</fullName>
    </alternativeName>
    <alternativeName>
        <fullName evidence="5">Protein-(glutamine-N5) MTase PrmC</fullName>
    </alternativeName>
    <alternativeName>
        <fullName evidence="5">Protein-glutamine N-methyltransferase PrmC</fullName>
    </alternativeName>
</protein>
<comment type="similarity">
    <text evidence="5">Belongs to the protein N5-glutamine methyltransferase family. PrmC subfamily.</text>
</comment>
<feature type="binding site" evidence="5">
    <location>
        <position position="164"/>
    </location>
    <ligand>
        <name>S-adenosyl-L-methionine</name>
        <dbReference type="ChEBI" id="CHEBI:59789"/>
    </ligand>
</feature>
<dbReference type="Gene3D" id="1.10.8.10">
    <property type="entry name" value="DNA helicase RuvA subunit, C-terminal domain"/>
    <property type="match status" value="1"/>
</dbReference>
<evidence type="ECO:0000256" key="2">
    <source>
        <dbReference type="ARBA" id="ARBA00022679"/>
    </source>
</evidence>
<dbReference type="PROSITE" id="PS00092">
    <property type="entry name" value="N6_MTASE"/>
    <property type="match status" value="1"/>
</dbReference>
<evidence type="ECO:0000256" key="4">
    <source>
        <dbReference type="ARBA" id="ARBA00048391"/>
    </source>
</evidence>
<reference evidence="8 9" key="1">
    <citation type="journal article" date="2013" name="PLoS ONE">
        <title>Poles Apart: Arctic and Antarctic Octadecabacter strains Share High Genome Plasticity and a New Type of Xanthorhodopsin.</title>
        <authorList>
            <person name="Vollmers J."/>
            <person name="Voget S."/>
            <person name="Dietrich S."/>
            <person name="Gollnow K."/>
            <person name="Smits M."/>
            <person name="Meyer K."/>
            <person name="Brinkhoff T."/>
            <person name="Simon M."/>
            <person name="Daniel R."/>
        </authorList>
    </citation>
    <scope>NUCLEOTIDE SEQUENCE [LARGE SCALE GENOMIC DNA]</scope>
    <source>
        <strain evidence="8 9">307</strain>
    </source>
</reference>
<dbReference type="EC" id="2.1.1.297" evidence="5"/>
<evidence type="ECO:0000313" key="8">
    <source>
        <dbReference type="EMBL" id="AGI68301.1"/>
    </source>
</evidence>
<dbReference type="NCBIfam" id="TIGR00536">
    <property type="entry name" value="hemK_fam"/>
    <property type="match status" value="1"/>
</dbReference>
<evidence type="ECO:0000259" key="7">
    <source>
        <dbReference type="Pfam" id="PF17827"/>
    </source>
</evidence>
<accession>M9RD09</accession>
<dbReference type="RefSeq" id="WP_015500298.1">
    <property type="nucleotide sequence ID" value="NC_020911.1"/>
</dbReference>
<dbReference type="GO" id="GO:0003676">
    <property type="term" value="F:nucleic acid binding"/>
    <property type="evidence" value="ECO:0007669"/>
    <property type="project" value="InterPro"/>
</dbReference>
<feature type="domain" description="Methyltransferase small" evidence="6">
    <location>
        <begin position="96"/>
        <end position="206"/>
    </location>
</feature>
<keyword evidence="1 5" id="KW-0489">Methyltransferase</keyword>
<comment type="catalytic activity">
    <reaction evidence="4 5">
        <text>L-glutaminyl-[peptide chain release factor] + S-adenosyl-L-methionine = N(5)-methyl-L-glutaminyl-[peptide chain release factor] + S-adenosyl-L-homocysteine + H(+)</text>
        <dbReference type="Rhea" id="RHEA:42896"/>
        <dbReference type="Rhea" id="RHEA-COMP:10271"/>
        <dbReference type="Rhea" id="RHEA-COMP:10272"/>
        <dbReference type="ChEBI" id="CHEBI:15378"/>
        <dbReference type="ChEBI" id="CHEBI:30011"/>
        <dbReference type="ChEBI" id="CHEBI:57856"/>
        <dbReference type="ChEBI" id="CHEBI:59789"/>
        <dbReference type="ChEBI" id="CHEBI:61891"/>
        <dbReference type="EC" id="2.1.1.297"/>
    </reaction>
</comment>
<name>M9RD09_9RHOB</name>